<reference evidence="6" key="1">
    <citation type="submission" date="2016-10" db="EMBL/GenBank/DDBJ databases">
        <authorList>
            <person name="Varghese N."/>
            <person name="Submissions S."/>
        </authorList>
    </citation>
    <scope>NUCLEOTIDE SEQUENCE [LARGE SCALE GENOMIC DNA]</scope>
    <source>
        <strain evidence="6">CGMCC 1.3431</strain>
    </source>
</reference>
<dbReference type="PANTHER" id="PTHR41251:SF1">
    <property type="entry name" value="NON-HOMOLOGOUS END JOINING PROTEIN KU"/>
    <property type="match status" value="1"/>
</dbReference>
<dbReference type="RefSeq" id="WP_090643731.1">
    <property type="nucleotide sequence ID" value="NZ_CBCRYE010000001.1"/>
</dbReference>
<evidence type="ECO:0000256" key="3">
    <source>
        <dbReference type="SAM" id="MobiDB-lite"/>
    </source>
</evidence>
<comment type="subunit">
    <text evidence="2">Homodimer. Interacts with LigD.</text>
</comment>
<dbReference type="SMART" id="SM00559">
    <property type="entry name" value="Ku78"/>
    <property type="match status" value="1"/>
</dbReference>
<protein>
    <recommendedName>
        <fullName evidence="2">Non-homologous end joining protein Ku</fullName>
    </recommendedName>
</protein>
<proteinExistence type="inferred from homology"/>
<dbReference type="SUPFAM" id="SSF100939">
    <property type="entry name" value="SPOC domain-like"/>
    <property type="match status" value="1"/>
</dbReference>
<evidence type="ECO:0000256" key="1">
    <source>
        <dbReference type="ARBA" id="ARBA00023125"/>
    </source>
</evidence>
<dbReference type="HAMAP" id="MF_01875">
    <property type="entry name" value="Prokaryotic_Ku"/>
    <property type="match status" value="1"/>
</dbReference>
<dbReference type="Pfam" id="PF02735">
    <property type="entry name" value="Ku"/>
    <property type="match status" value="1"/>
</dbReference>
<feature type="domain" description="Ku" evidence="4">
    <location>
        <begin position="53"/>
        <end position="181"/>
    </location>
</feature>
<dbReference type="EMBL" id="FMTS01000001">
    <property type="protein sequence ID" value="SCW36602.1"/>
    <property type="molecule type" value="Genomic_DNA"/>
</dbReference>
<dbReference type="GO" id="GO:0006303">
    <property type="term" value="P:double-strand break repair via nonhomologous end joining"/>
    <property type="evidence" value="ECO:0007669"/>
    <property type="project" value="UniProtKB-UniRule"/>
</dbReference>
<keyword evidence="2" id="KW-0234">DNA repair</keyword>
<comment type="similarity">
    <text evidence="2">Belongs to the prokaryotic Ku family.</text>
</comment>
<dbReference type="PIRSF" id="PIRSF006493">
    <property type="entry name" value="Prok_Ku"/>
    <property type="match status" value="1"/>
</dbReference>
<dbReference type="PANTHER" id="PTHR41251">
    <property type="entry name" value="NON-HOMOLOGOUS END JOINING PROTEIN KU"/>
    <property type="match status" value="1"/>
</dbReference>
<comment type="function">
    <text evidence="2">With LigD forms a non-homologous end joining (NHEJ) DNA repair enzyme, which repairs dsDNA breaks with reduced fidelity. Binds linear dsDNA with 5'- and 3'- overhangs but not closed circular dsDNA nor ssDNA. Recruits and stimulates the ligase activity of LigD.</text>
</comment>
<dbReference type="NCBIfam" id="TIGR02772">
    <property type="entry name" value="Ku_bact"/>
    <property type="match status" value="1"/>
</dbReference>
<evidence type="ECO:0000259" key="4">
    <source>
        <dbReference type="SMART" id="SM00559"/>
    </source>
</evidence>
<dbReference type="OrthoDB" id="9780854at2"/>
<feature type="region of interest" description="Disordered" evidence="3">
    <location>
        <begin position="254"/>
        <end position="287"/>
    </location>
</feature>
<evidence type="ECO:0000313" key="6">
    <source>
        <dbReference type="Proteomes" id="UP000199150"/>
    </source>
</evidence>
<dbReference type="Proteomes" id="UP000199150">
    <property type="component" value="Unassembled WGS sequence"/>
</dbReference>
<dbReference type="STRING" id="260084.SAMN02927928_0719"/>
<dbReference type="Gene3D" id="2.40.290.10">
    <property type="match status" value="1"/>
</dbReference>
<keyword evidence="6" id="KW-1185">Reference proteome</keyword>
<organism evidence="5 6">
    <name type="scientific">Asticcacaulis taihuensis</name>
    <dbReference type="NCBI Taxonomy" id="260084"/>
    <lineage>
        <taxon>Bacteria</taxon>
        <taxon>Pseudomonadati</taxon>
        <taxon>Pseudomonadota</taxon>
        <taxon>Alphaproteobacteria</taxon>
        <taxon>Caulobacterales</taxon>
        <taxon>Caulobacteraceae</taxon>
        <taxon>Asticcacaulis</taxon>
    </lineage>
</organism>
<accession>A0A1G4PWE0</accession>
<name>A0A1G4PWE0_9CAUL</name>
<gene>
    <name evidence="2" type="primary">ku</name>
    <name evidence="5" type="ORF">SAMN02927928_0719</name>
</gene>
<sequence>MAIRPYWSGTIRVSLVSLSVDMFTALDAGQKIAFHQIYKPTGERVRQKLVAGEVEVERADIVKGYEVEKGEYILFEPDEIKDLKIASSKAMELVRFVPYDAVDAIYFDTPYYLAPSGKGDLATFSVIRDSMRELKVMGIGQIVISGSERLCAIKPCGPGLLLETLHYADEIKKSGYVFGDIKTVSVDGDEKDLAKQLIKRKVGDFEPEEFHDRYSDALRELVDSRIENREPVIPEERPAAKVVNLMDALRASLKEPSGSAANDSAEAAKPKASPKAKAKAAPARKAG</sequence>
<evidence type="ECO:0000313" key="5">
    <source>
        <dbReference type="EMBL" id="SCW36602.1"/>
    </source>
</evidence>
<dbReference type="InterPro" id="IPR009187">
    <property type="entry name" value="Prok_Ku"/>
</dbReference>
<dbReference type="InterPro" id="IPR006164">
    <property type="entry name" value="DNA_bd_Ku70/Ku80"/>
</dbReference>
<evidence type="ECO:0000256" key="2">
    <source>
        <dbReference type="HAMAP-Rule" id="MF_01875"/>
    </source>
</evidence>
<dbReference type="AlphaFoldDB" id="A0A1G4PWE0"/>
<keyword evidence="1 2" id="KW-0238">DNA-binding</keyword>
<dbReference type="GO" id="GO:0003690">
    <property type="term" value="F:double-stranded DNA binding"/>
    <property type="evidence" value="ECO:0007669"/>
    <property type="project" value="UniProtKB-UniRule"/>
</dbReference>
<dbReference type="InterPro" id="IPR016194">
    <property type="entry name" value="SPOC-like_C_dom_sf"/>
</dbReference>
<keyword evidence="2" id="KW-0233">DNA recombination</keyword>
<keyword evidence="2" id="KW-0227">DNA damage</keyword>
<dbReference type="GO" id="GO:0006310">
    <property type="term" value="P:DNA recombination"/>
    <property type="evidence" value="ECO:0007669"/>
    <property type="project" value="UniProtKB-KW"/>
</dbReference>